<keyword evidence="2" id="KW-0812">Transmembrane</keyword>
<keyword evidence="2" id="KW-1133">Transmembrane helix</keyword>
<proteinExistence type="predicted"/>
<keyword evidence="4" id="KW-1185">Reference proteome</keyword>
<reference evidence="3" key="1">
    <citation type="submission" date="2022-03" db="EMBL/GenBank/DDBJ databases">
        <authorList>
            <person name="Sayadi A."/>
        </authorList>
    </citation>
    <scope>NUCLEOTIDE SEQUENCE</scope>
</reference>
<comment type="caution">
    <text evidence="3">The sequence shown here is derived from an EMBL/GenBank/DDBJ whole genome shotgun (WGS) entry which is preliminary data.</text>
</comment>
<dbReference type="OrthoDB" id="10428140at2759"/>
<sequence length="155" mass="17467">MMMRQYFYNRAHPDRGCNWGRLAGFQRYPRIAVCDRVFWVCEQERCAVTTSDVNNNVIGGAPNQEYAEGPTRPVTPDILAPAGMAANAGRRDDEDDDNGNGDRPRNSFSDIVKEFLFIIKWIFCILAIMLILEGFAFRSYEKANMGGKKNGTGSE</sequence>
<dbReference type="AlphaFoldDB" id="A0A9P0KBW6"/>
<feature type="transmembrane region" description="Helical" evidence="2">
    <location>
        <begin position="115"/>
        <end position="137"/>
    </location>
</feature>
<keyword evidence="2" id="KW-0472">Membrane</keyword>
<dbReference type="Proteomes" id="UP001152888">
    <property type="component" value="Unassembled WGS sequence"/>
</dbReference>
<accession>A0A9P0KBW6</accession>
<protein>
    <submittedName>
        <fullName evidence="3">Uncharacterized protein</fullName>
    </submittedName>
</protein>
<evidence type="ECO:0000256" key="1">
    <source>
        <dbReference type="SAM" id="MobiDB-lite"/>
    </source>
</evidence>
<evidence type="ECO:0000313" key="3">
    <source>
        <dbReference type="EMBL" id="CAH1970050.1"/>
    </source>
</evidence>
<feature type="region of interest" description="Disordered" evidence="1">
    <location>
        <begin position="78"/>
        <end position="104"/>
    </location>
</feature>
<evidence type="ECO:0000313" key="4">
    <source>
        <dbReference type="Proteomes" id="UP001152888"/>
    </source>
</evidence>
<dbReference type="EMBL" id="CAKOFQ010006768">
    <property type="protein sequence ID" value="CAH1970050.1"/>
    <property type="molecule type" value="Genomic_DNA"/>
</dbReference>
<evidence type="ECO:0000256" key="2">
    <source>
        <dbReference type="SAM" id="Phobius"/>
    </source>
</evidence>
<gene>
    <name evidence="3" type="ORF">ACAOBT_LOCUS8703</name>
</gene>
<name>A0A9P0KBW6_ACAOB</name>
<organism evidence="3 4">
    <name type="scientific">Acanthoscelides obtectus</name>
    <name type="common">Bean weevil</name>
    <name type="synonym">Bruchus obtectus</name>
    <dbReference type="NCBI Taxonomy" id="200917"/>
    <lineage>
        <taxon>Eukaryota</taxon>
        <taxon>Metazoa</taxon>
        <taxon>Ecdysozoa</taxon>
        <taxon>Arthropoda</taxon>
        <taxon>Hexapoda</taxon>
        <taxon>Insecta</taxon>
        <taxon>Pterygota</taxon>
        <taxon>Neoptera</taxon>
        <taxon>Endopterygota</taxon>
        <taxon>Coleoptera</taxon>
        <taxon>Polyphaga</taxon>
        <taxon>Cucujiformia</taxon>
        <taxon>Chrysomeloidea</taxon>
        <taxon>Chrysomelidae</taxon>
        <taxon>Bruchinae</taxon>
        <taxon>Bruchini</taxon>
        <taxon>Acanthoscelides</taxon>
    </lineage>
</organism>